<feature type="region of interest" description="Disordered" evidence="1">
    <location>
        <begin position="75"/>
        <end position="141"/>
    </location>
</feature>
<feature type="region of interest" description="Disordered" evidence="1">
    <location>
        <begin position="807"/>
        <end position="997"/>
    </location>
</feature>
<accession>A0A061BMJ7</accession>
<sequence length="997" mass="105537">MATYDNGLYTPWTPAGGIAAATTSAAAWAGETAATSSSAAAGTWAATATTSAEAAWTPETSTAQAAWSTSMTPAWSAEETTTSAWQAWTPSTTTTTRAWTPATISTTTQSSASSTTTPPASSSSSTTRSSSSSSTTAAPSSVSSVADSSVNKYATVSRYASPSAGALASSSSGHSFKMTYLIPAFIIVPLALIFLVLGCSYGKWWGGNRKGSQTPLSEGVGGMGWWGGRGGSWRSRRSGYDDDTEETGGLVGGEKYRDVMDEYDEKRFTLPSVEGGEGDAVRGGGSRWSNFFAPSSANKHDPLASHPDVAVPFLSISHASTPEQPFVPPSRSSSTQDFPRWTARGAVAPQGPTTNGGFLAAGAWGTGARSNRQSGLARNVSGRSTNSVSSRLSDRIFGRFGMGGRLPDACPSPSVYSPTPEESAQSHQSFGAAGAYMGVHMEDEDEDDFAHEKHDVDYDAFLAAGRVGDGELARRYAKGEIKDADIFPPREPPRYPEGDARERYYARQGPTADTPFASFAAPAPAKPSSFAVDLPAAPSRLQVSPKKTASTLVRPAPPETPEKGNNLLFSYASPPPPQPHGSPRPPLPPIPQMHKQVSPTKALLTEPPARTPFRQPVAPQLVRPPRHHDPFAPEPTSQMQPQPVFPSARQSRETKHDSAFSLDVYGAIVDTADEAEQQASKKRGGTTTSSRSATPTKQSQRSTPVRSNTDVRPGQLISSAAELQARNMPSRESIPRSSSVSPTKDMGRRREATPGSSSRARPVSAYAELPTQALKEVRKIPSRQDLKPISKAKSRESLAFDAAFADPAPIAPLQHPNKVRAAVKSIQAREPSSAPSHRKTPSRDSARSAFSDKTTSSGGRLGRSATAAPSTTTYRRPLGNKGLVSDNESDSDDSEAIVTNRRLSMLILNRSRSQSGSLPSGPASGDSHSSLTHDDEEKAARPLSSDPRRLSAMLRRPSQGGALQRNDGEKEEGEEKGGASGLFDALKRRSGIFDDAE</sequence>
<feature type="region of interest" description="Disordered" evidence="1">
    <location>
        <begin position="538"/>
        <end position="659"/>
    </location>
</feature>
<dbReference type="AlphaFoldDB" id="A0A061BMJ7"/>
<evidence type="ECO:0000256" key="1">
    <source>
        <dbReference type="SAM" id="MobiDB-lite"/>
    </source>
</evidence>
<keyword evidence="2" id="KW-0812">Transmembrane</keyword>
<proteinExistence type="predicted"/>
<name>A0A061BMJ7_RHOTO</name>
<protein>
    <submittedName>
        <fullName evidence="3">RHTO0S24e00760g1_1</fullName>
    </submittedName>
</protein>
<organism evidence="3">
    <name type="scientific">Rhodotorula toruloides</name>
    <name type="common">Yeast</name>
    <name type="synonym">Rhodosporidium toruloides</name>
    <dbReference type="NCBI Taxonomy" id="5286"/>
    <lineage>
        <taxon>Eukaryota</taxon>
        <taxon>Fungi</taxon>
        <taxon>Dikarya</taxon>
        <taxon>Basidiomycota</taxon>
        <taxon>Pucciniomycotina</taxon>
        <taxon>Microbotryomycetes</taxon>
        <taxon>Sporidiobolales</taxon>
        <taxon>Sporidiobolaceae</taxon>
        <taxon>Rhodotorula</taxon>
    </lineage>
</organism>
<gene>
    <name evidence="3" type="ORF">RHTO0S_24e00760g</name>
</gene>
<feature type="compositionally biased region" description="Low complexity" evidence="1">
    <location>
        <begin position="80"/>
        <end position="141"/>
    </location>
</feature>
<feature type="transmembrane region" description="Helical" evidence="2">
    <location>
        <begin position="180"/>
        <end position="205"/>
    </location>
</feature>
<reference evidence="3" key="1">
    <citation type="journal article" date="2014" name="Genome Announc.">
        <title>Draft genome sequence of Rhodosporidium toruloides CECT1137, an oleaginous yeast of biotechnological interest.</title>
        <authorList>
            <person name="Morin N."/>
            <person name="Calcas X."/>
            <person name="Devillers H."/>
            <person name="Durrens P."/>
            <person name="Sherman D.J."/>
            <person name="Nicaud J.-M."/>
            <person name="Neuveglise C."/>
        </authorList>
    </citation>
    <scope>NUCLEOTIDE SEQUENCE</scope>
    <source>
        <strain evidence="3">CECT1137</strain>
    </source>
</reference>
<keyword evidence="2" id="KW-1133">Transmembrane helix</keyword>
<dbReference type="OrthoDB" id="2537919at2759"/>
<feature type="compositionally biased region" description="Pro residues" evidence="1">
    <location>
        <begin position="573"/>
        <end position="591"/>
    </location>
</feature>
<keyword evidence="2" id="KW-0472">Membrane</keyword>
<feature type="compositionally biased region" description="Basic and acidic residues" evidence="1">
    <location>
        <begin position="931"/>
        <end position="940"/>
    </location>
</feature>
<feature type="compositionally biased region" description="Basic and acidic residues" evidence="1">
    <location>
        <begin position="775"/>
        <end position="791"/>
    </location>
</feature>
<feature type="compositionally biased region" description="Low complexity" evidence="1">
    <location>
        <begin position="685"/>
        <end position="694"/>
    </location>
</feature>
<evidence type="ECO:0000256" key="2">
    <source>
        <dbReference type="SAM" id="Phobius"/>
    </source>
</evidence>
<evidence type="ECO:0000313" key="3">
    <source>
        <dbReference type="EMBL" id="CDR49209.1"/>
    </source>
</evidence>
<feature type="compositionally biased region" description="Polar residues" evidence="1">
    <location>
        <begin position="695"/>
        <end position="710"/>
    </location>
</feature>
<feature type="compositionally biased region" description="Polar residues" evidence="1">
    <location>
        <begin position="541"/>
        <end position="551"/>
    </location>
</feature>
<feature type="compositionally biased region" description="Low complexity" evidence="1">
    <location>
        <begin position="730"/>
        <end position="742"/>
    </location>
</feature>
<feature type="region of interest" description="Disordered" evidence="1">
    <location>
        <begin position="675"/>
        <end position="791"/>
    </location>
</feature>
<dbReference type="EMBL" id="LK052959">
    <property type="protein sequence ID" value="CDR49209.1"/>
    <property type="molecule type" value="Genomic_DNA"/>
</dbReference>